<accession>A0A834GU46</accession>
<dbReference type="OrthoDB" id="1931513at2759"/>
<dbReference type="InterPro" id="IPR043502">
    <property type="entry name" value="DNA/RNA_pol_sf"/>
</dbReference>
<gene>
    <name evidence="1" type="ORF">RHSIM_Rhsim06G0123900</name>
</gene>
<dbReference type="CDD" id="cd09272">
    <property type="entry name" value="RNase_HI_RT_Ty1"/>
    <property type="match status" value="1"/>
</dbReference>
<sequence length="157" mass="17634">MHWTAAKRFLWYLKGTIFHGLFLKRQATPFLHAYSDADWAGNHDDRTSTMAYIIYLGGNAISWSSRKQCSVSRSSTEAEYHAVAATAAELLWLQSLLGELGVSLTKAPIIYCDNVGATYVCANPVFHSRMKHITIDLHFVRDLVPKAFFKSLTGVHL</sequence>
<dbReference type="PANTHER" id="PTHR11439:SF450">
    <property type="entry name" value="REVERSE TRANSCRIPTASE TY1_COPIA-TYPE DOMAIN-CONTAINING PROTEIN"/>
    <property type="match status" value="1"/>
</dbReference>
<dbReference type="PANTHER" id="PTHR11439">
    <property type="entry name" value="GAG-POL-RELATED RETROTRANSPOSON"/>
    <property type="match status" value="1"/>
</dbReference>
<evidence type="ECO:0000313" key="2">
    <source>
        <dbReference type="Proteomes" id="UP000626092"/>
    </source>
</evidence>
<dbReference type="SUPFAM" id="SSF56672">
    <property type="entry name" value="DNA/RNA polymerases"/>
    <property type="match status" value="1"/>
</dbReference>
<name>A0A834GU46_RHOSS</name>
<keyword evidence="2" id="KW-1185">Reference proteome</keyword>
<organism evidence="1 2">
    <name type="scientific">Rhododendron simsii</name>
    <name type="common">Sims's rhododendron</name>
    <dbReference type="NCBI Taxonomy" id="118357"/>
    <lineage>
        <taxon>Eukaryota</taxon>
        <taxon>Viridiplantae</taxon>
        <taxon>Streptophyta</taxon>
        <taxon>Embryophyta</taxon>
        <taxon>Tracheophyta</taxon>
        <taxon>Spermatophyta</taxon>
        <taxon>Magnoliopsida</taxon>
        <taxon>eudicotyledons</taxon>
        <taxon>Gunneridae</taxon>
        <taxon>Pentapetalae</taxon>
        <taxon>asterids</taxon>
        <taxon>Ericales</taxon>
        <taxon>Ericaceae</taxon>
        <taxon>Ericoideae</taxon>
        <taxon>Rhodoreae</taxon>
        <taxon>Rhododendron</taxon>
    </lineage>
</organism>
<dbReference type="AlphaFoldDB" id="A0A834GU46"/>
<dbReference type="EMBL" id="WJXA01000006">
    <property type="protein sequence ID" value="KAF7140033.1"/>
    <property type="molecule type" value="Genomic_DNA"/>
</dbReference>
<dbReference type="Proteomes" id="UP000626092">
    <property type="component" value="Unassembled WGS sequence"/>
</dbReference>
<comment type="caution">
    <text evidence="1">The sequence shown here is derived from an EMBL/GenBank/DDBJ whole genome shotgun (WGS) entry which is preliminary data.</text>
</comment>
<proteinExistence type="predicted"/>
<evidence type="ECO:0000313" key="1">
    <source>
        <dbReference type="EMBL" id="KAF7140033.1"/>
    </source>
</evidence>
<protein>
    <submittedName>
        <fullName evidence="1">Uncharacterized protein</fullName>
    </submittedName>
</protein>
<reference evidence="1" key="1">
    <citation type="submission" date="2019-11" db="EMBL/GenBank/DDBJ databases">
        <authorList>
            <person name="Liu Y."/>
            <person name="Hou J."/>
            <person name="Li T.-Q."/>
            <person name="Guan C.-H."/>
            <person name="Wu X."/>
            <person name="Wu H.-Z."/>
            <person name="Ling F."/>
            <person name="Zhang R."/>
            <person name="Shi X.-G."/>
            <person name="Ren J.-P."/>
            <person name="Chen E.-F."/>
            <person name="Sun J.-M."/>
        </authorList>
    </citation>
    <scope>NUCLEOTIDE SEQUENCE</scope>
    <source>
        <strain evidence="1">Adult_tree_wgs_1</strain>
        <tissue evidence="1">Leaves</tissue>
    </source>
</reference>